<gene>
    <name evidence="1" type="ORF">BON30_44075</name>
</gene>
<name>A0A1L9AWA6_9BACT</name>
<dbReference type="PANTHER" id="PTHR36932:SF1">
    <property type="entry name" value="CAPSULAR POLYSACCHARIDE BIOSYNTHESIS PROTEIN"/>
    <property type="match status" value="1"/>
</dbReference>
<protein>
    <recommendedName>
        <fullName evidence="3">CoF synthetase</fullName>
    </recommendedName>
</protein>
<proteinExistence type="predicted"/>
<dbReference type="PANTHER" id="PTHR36932">
    <property type="entry name" value="CAPSULAR POLYSACCHARIDE BIOSYNTHESIS PROTEIN"/>
    <property type="match status" value="1"/>
</dbReference>
<dbReference type="SUPFAM" id="SSF56801">
    <property type="entry name" value="Acetyl-CoA synthetase-like"/>
    <property type="match status" value="1"/>
</dbReference>
<dbReference type="InterPro" id="IPR042099">
    <property type="entry name" value="ANL_N_sf"/>
</dbReference>
<reference evidence="2" key="1">
    <citation type="submission" date="2016-11" db="EMBL/GenBank/DDBJ databases">
        <authorList>
            <person name="Shukria A."/>
            <person name="Stevens D.C."/>
        </authorList>
    </citation>
    <scope>NUCLEOTIDE SEQUENCE [LARGE SCALE GENOMIC DNA]</scope>
    <source>
        <strain evidence="2">Cbfe23</strain>
    </source>
</reference>
<reference evidence="1 2" key="2">
    <citation type="submission" date="2016-12" db="EMBL/GenBank/DDBJ databases">
        <title>Draft Genome Sequence of Cystobacter ferrugineus Strain Cbfe23.</title>
        <authorList>
            <person name="Akbar S."/>
            <person name="Dowd S.E."/>
            <person name="Stevens D.C."/>
        </authorList>
    </citation>
    <scope>NUCLEOTIDE SEQUENCE [LARGE SCALE GENOMIC DNA]</scope>
    <source>
        <strain evidence="1 2">Cbfe23</strain>
    </source>
</reference>
<dbReference type="InterPro" id="IPR053158">
    <property type="entry name" value="CapK_Type1_Caps_Biosynth"/>
</dbReference>
<keyword evidence="2" id="KW-1185">Reference proteome</keyword>
<dbReference type="AlphaFoldDB" id="A0A1L9AWA6"/>
<comment type="caution">
    <text evidence="1">The sequence shown here is derived from an EMBL/GenBank/DDBJ whole genome shotgun (WGS) entry which is preliminary data.</text>
</comment>
<evidence type="ECO:0000313" key="1">
    <source>
        <dbReference type="EMBL" id="OJH34295.1"/>
    </source>
</evidence>
<dbReference type="STRING" id="83449.BON30_44075"/>
<evidence type="ECO:0000313" key="2">
    <source>
        <dbReference type="Proteomes" id="UP000182229"/>
    </source>
</evidence>
<sequence>MYRTSLGPSIDDLSDPVDLTHLPLLDRRNLVESFPRLWMTPSLQTAIHKDAVEYTTTSGTSGTRMPIVRKRDWWQDEYVRTYRYNSLLRHYQVGRQPKVILTTAVCSANVCHASSPSYEDRLRGTTLYLNQSDAPSKWTDADIKRMVEELARHRPVYLDADAFYLATFLQRVERLGLVRDLFRPEVLTLSYELTPTCTRAYIASVLQVPIFELFGSTEAGYTFVESDGRIVRCPELSVVEALPYRPAERIFRLVTTSLKNEYMPLIRFFSGDLVRLPAGAELEGTRIPDHGWVERFMGREQDCVRASDGSAVTPGEIDDAVGAANGTMLYYQLTERAAGDMVLSYVAATPAGVAPEVISGVVERLTRLMGPTGRVAVEAVGSLSPMASGKFGTTRRRATPADA</sequence>
<dbReference type="Gene3D" id="3.40.50.12780">
    <property type="entry name" value="N-terminal domain of ligase-like"/>
    <property type="match status" value="1"/>
</dbReference>
<dbReference type="EMBL" id="MPIN01000020">
    <property type="protein sequence ID" value="OJH34295.1"/>
    <property type="molecule type" value="Genomic_DNA"/>
</dbReference>
<evidence type="ECO:0008006" key="3">
    <source>
        <dbReference type="Google" id="ProtNLM"/>
    </source>
</evidence>
<organism evidence="1 2">
    <name type="scientific">Cystobacter ferrugineus</name>
    <dbReference type="NCBI Taxonomy" id="83449"/>
    <lineage>
        <taxon>Bacteria</taxon>
        <taxon>Pseudomonadati</taxon>
        <taxon>Myxococcota</taxon>
        <taxon>Myxococcia</taxon>
        <taxon>Myxococcales</taxon>
        <taxon>Cystobacterineae</taxon>
        <taxon>Archangiaceae</taxon>
        <taxon>Cystobacter</taxon>
    </lineage>
</organism>
<dbReference type="Proteomes" id="UP000182229">
    <property type="component" value="Unassembled WGS sequence"/>
</dbReference>
<accession>A0A1L9AWA6</accession>